<feature type="region of interest" description="Disordered" evidence="1">
    <location>
        <begin position="273"/>
        <end position="331"/>
    </location>
</feature>
<keyword evidence="4" id="KW-1185">Reference proteome</keyword>
<sequence length="403" mass="41277">MMAQTTGSWPVEGIRRVEIHGGRLAVRVRPGHPLAWDGPATLVARREGDGLVLRTPHPRRWAGWIGPAETLTLTLPPAVEVLVVRCTGDLDLRDLDVEADLHLRAGDLRASGCRGRWRIRTGAGDVTLMAQRGELDVQTGAGEVTVRGGRLDRLRIRTGAGDVHLDAEIAVQAEVSTGAGSVDLRPRNQGSARVQARSGFGDVILDLTGVRGGRVELQTGAGTIHLPGGIHVGRRGGLGQRVVDALGPGDGAIEVTTGAGTIRVVGYGAQPWGQGSVAQHPSPAATPGGSERAVEGGGGPAGESRGEGDGGPGAPQGEDAGTGRPAGSMAAPYRHPRQVLEALARGELTVQEADHWLRVLESSGGAPAPGQGPGAGGPEAPPDRPESPRDAGGPADHGSPPHA</sequence>
<feature type="domain" description="DUF4097" evidence="2">
    <location>
        <begin position="119"/>
        <end position="264"/>
    </location>
</feature>
<evidence type="ECO:0000256" key="1">
    <source>
        <dbReference type="SAM" id="MobiDB-lite"/>
    </source>
</evidence>
<feature type="region of interest" description="Disordered" evidence="1">
    <location>
        <begin position="356"/>
        <end position="403"/>
    </location>
</feature>
<evidence type="ECO:0000313" key="3">
    <source>
        <dbReference type="EMBL" id="WPD18214.1"/>
    </source>
</evidence>
<name>A0ABZ0QLV0_9FIRM</name>
<reference evidence="3 4" key="1">
    <citation type="submission" date="2023-08" db="EMBL/GenBank/DDBJ databases">
        <title>Genome sequence of Thermaerobacter compostii strain Ins1, a spore-forming filamentous bacterium isolated from a deep geothermal reservoir.</title>
        <authorList>
            <person name="Bregnard D."/>
            <person name="Gonzalez D."/>
            <person name="Junier P."/>
        </authorList>
    </citation>
    <scope>NUCLEOTIDE SEQUENCE [LARGE SCALE GENOMIC DNA]</scope>
    <source>
        <strain evidence="3 4">Ins1</strain>
    </source>
</reference>
<gene>
    <name evidence="3" type="ORF">Q5761_07415</name>
</gene>
<evidence type="ECO:0000313" key="4">
    <source>
        <dbReference type="Proteomes" id="UP001304683"/>
    </source>
</evidence>
<accession>A0ABZ0QLV0</accession>
<dbReference type="Pfam" id="PF13349">
    <property type="entry name" value="DUF4097"/>
    <property type="match status" value="1"/>
</dbReference>
<dbReference type="RefSeq" id="WP_318750066.1">
    <property type="nucleotide sequence ID" value="NZ_CP132508.1"/>
</dbReference>
<dbReference type="Proteomes" id="UP001304683">
    <property type="component" value="Chromosome"/>
</dbReference>
<dbReference type="EMBL" id="CP132508">
    <property type="protein sequence ID" value="WPD18214.1"/>
    <property type="molecule type" value="Genomic_DNA"/>
</dbReference>
<organism evidence="3 4">
    <name type="scientific">Thermaerobacter composti</name>
    <dbReference type="NCBI Taxonomy" id="554949"/>
    <lineage>
        <taxon>Bacteria</taxon>
        <taxon>Bacillati</taxon>
        <taxon>Bacillota</taxon>
        <taxon>Clostridia</taxon>
        <taxon>Eubacteriales</taxon>
        <taxon>Clostridiales Family XVII. Incertae Sedis</taxon>
        <taxon>Thermaerobacter</taxon>
    </lineage>
</organism>
<proteinExistence type="predicted"/>
<evidence type="ECO:0000259" key="2">
    <source>
        <dbReference type="Pfam" id="PF13349"/>
    </source>
</evidence>
<protein>
    <submittedName>
        <fullName evidence="3">DUF4097 family beta strand repeat-containing protein</fullName>
    </submittedName>
</protein>
<dbReference type="Gene3D" id="2.160.20.120">
    <property type="match status" value="1"/>
</dbReference>
<dbReference type="InterPro" id="IPR025164">
    <property type="entry name" value="Toastrack_DUF4097"/>
</dbReference>